<keyword evidence="1" id="KW-0812">Transmembrane</keyword>
<organism evidence="2 3">
    <name type="scientific">Gymnopus androsaceus JB14</name>
    <dbReference type="NCBI Taxonomy" id="1447944"/>
    <lineage>
        <taxon>Eukaryota</taxon>
        <taxon>Fungi</taxon>
        <taxon>Dikarya</taxon>
        <taxon>Basidiomycota</taxon>
        <taxon>Agaricomycotina</taxon>
        <taxon>Agaricomycetes</taxon>
        <taxon>Agaricomycetidae</taxon>
        <taxon>Agaricales</taxon>
        <taxon>Marasmiineae</taxon>
        <taxon>Omphalotaceae</taxon>
        <taxon>Gymnopus</taxon>
    </lineage>
</organism>
<reference evidence="2" key="1">
    <citation type="journal article" date="2019" name="Environ. Microbiol.">
        <title>Fungal ecological strategies reflected in gene transcription - a case study of two litter decomposers.</title>
        <authorList>
            <person name="Barbi F."/>
            <person name="Kohler A."/>
            <person name="Barry K."/>
            <person name="Baskaran P."/>
            <person name="Daum C."/>
            <person name="Fauchery L."/>
            <person name="Ihrmark K."/>
            <person name="Kuo A."/>
            <person name="LaButti K."/>
            <person name="Lipzen A."/>
            <person name="Morin E."/>
            <person name="Grigoriev I.V."/>
            <person name="Henrissat B."/>
            <person name="Lindahl B."/>
            <person name="Martin F."/>
        </authorList>
    </citation>
    <scope>NUCLEOTIDE SEQUENCE</scope>
    <source>
        <strain evidence="2">JB14</strain>
    </source>
</reference>
<keyword evidence="3" id="KW-1185">Reference proteome</keyword>
<keyword evidence="1" id="KW-0472">Membrane</keyword>
<sequence>MTPEERADLIMFAEGVYQNLVNVICTCVMYGLYMLAFLTALYMFWSPIGARTKALLMPLGIVFFCITWDWISRTDSPLLIIHRAFIHPSNTTNLSVNLSNARNSPNTFETFAWWGPTINLLIGDGLVLWRAWCIWDVRNKRNRFWLGFILILLMVGNIAVNIADAILDTIAPFSLSSGANMIDWVSLVVSLIVNVFATLLVGLKAWHLYQLKHLHHPTEAQYFQINNILLILVESGLVFCLIQILYAVLNGLEVGNENLLSTISLVYSMIIAFANGCAALYPVALVIIIHMEVSPLISLHTSESGACPEFTTIGIEMQDMTPTS</sequence>
<name>A0A6A4GTV5_9AGAR</name>
<proteinExistence type="predicted"/>
<dbReference type="AlphaFoldDB" id="A0A6A4GTV5"/>
<dbReference type="OrthoDB" id="2744793at2759"/>
<accession>A0A6A4GTV5</accession>
<keyword evidence="1" id="KW-1133">Transmembrane helix</keyword>
<feature type="transmembrane region" description="Helical" evidence="1">
    <location>
        <begin position="54"/>
        <end position="71"/>
    </location>
</feature>
<feature type="transmembrane region" description="Helical" evidence="1">
    <location>
        <begin position="266"/>
        <end position="289"/>
    </location>
</feature>
<feature type="transmembrane region" description="Helical" evidence="1">
    <location>
        <begin position="20"/>
        <end position="42"/>
    </location>
</feature>
<feature type="transmembrane region" description="Helical" evidence="1">
    <location>
        <begin position="187"/>
        <end position="206"/>
    </location>
</feature>
<feature type="transmembrane region" description="Helical" evidence="1">
    <location>
        <begin position="111"/>
        <end position="132"/>
    </location>
</feature>
<gene>
    <name evidence="2" type="ORF">BT96DRAFT_407588</name>
</gene>
<evidence type="ECO:0000256" key="1">
    <source>
        <dbReference type="SAM" id="Phobius"/>
    </source>
</evidence>
<evidence type="ECO:0000313" key="2">
    <source>
        <dbReference type="EMBL" id="KAE9389239.1"/>
    </source>
</evidence>
<dbReference type="EMBL" id="ML769705">
    <property type="protein sequence ID" value="KAE9389239.1"/>
    <property type="molecule type" value="Genomic_DNA"/>
</dbReference>
<dbReference type="Proteomes" id="UP000799118">
    <property type="component" value="Unassembled WGS sequence"/>
</dbReference>
<feature type="transmembrane region" description="Helical" evidence="1">
    <location>
        <begin position="144"/>
        <end position="167"/>
    </location>
</feature>
<feature type="transmembrane region" description="Helical" evidence="1">
    <location>
        <begin position="227"/>
        <end position="246"/>
    </location>
</feature>
<protein>
    <submittedName>
        <fullName evidence="2">Uncharacterized protein</fullName>
    </submittedName>
</protein>
<evidence type="ECO:0000313" key="3">
    <source>
        <dbReference type="Proteomes" id="UP000799118"/>
    </source>
</evidence>